<dbReference type="PANTHER" id="PTHR30189:SF1">
    <property type="entry name" value="LPS-ASSEMBLY PROTEIN LPTD"/>
    <property type="match status" value="1"/>
</dbReference>
<dbReference type="InterPro" id="IPR020889">
    <property type="entry name" value="LipoPS_assembly_LptD"/>
</dbReference>
<comment type="subcellular location">
    <subcellularLocation>
        <location evidence="1">Cell outer membrane</location>
    </subcellularLocation>
</comment>
<comment type="similarity">
    <text evidence="1">Belongs to the LptD family.</text>
</comment>
<protein>
    <recommendedName>
        <fullName evidence="1">LPS-assembly protein LptD</fullName>
    </recommendedName>
</protein>
<dbReference type="HAMAP" id="MF_01411">
    <property type="entry name" value="LPS_assembly_LptD"/>
    <property type="match status" value="1"/>
</dbReference>
<dbReference type="Proteomes" id="UP001218579">
    <property type="component" value="Unassembled WGS sequence"/>
</dbReference>
<proteinExistence type="inferred from homology"/>
<keyword evidence="1" id="KW-0998">Cell outer membrane</keyword>
<comment type="caution">
    <text evidence="1">Lacks conserved residue(s) required for the propagation of feature annotation.</text>
</comment>
<accession>A0ABT5HED5</accession>
<reference evidence="3 4" key="1">
    <citation type="submission" date="2023-01" db="EMBL/GenBank/DDBJ databases">
        <title>Novel species of the genus Asticcacaulis isolated from rivers.</title>
        <authorList>
            <person name="Lu H."/>
        </authorList>
    </citation>
    <scope>NUCLEOTIDE SEQUENCE [LARGE SCALE GENOMIC DNA]</scope>
    <source>
        <strain evidence="3 4">LKC15W</strain>
    </source>
</reference>
<evidence type="ECO:0000259" key="2">
    <source>
        <dbReference type="Pfam" id="PF04453"/>
    </source>
</evidence>
<dbReference type="EMBL" id="JAQQKV010000001">
    <property type="protein sequence ID" value="MDC7674614.1"/>
    <property type="molecule type" value="Genomic_DNA"/>
</dbReference>
<dbReference type="PANTHER" id="PTHR30189">
    <property type="entry name" value="LPS-ASSEMBLY PROTEIN"/>
    <property type="match status" value="1"/>
</dbReference>
<feature type="domain" description="LptD C-terminal" evidence="2">
    <location>
        <begin position="326"/>
        <end position="717"/>
    </location>
</feature>
<organism evidence="3 4">
    <name type="scientific">Asticcacaulis machinosus</name>
    <dbReference type="NCBI Taxonomy" id="2984211"/>
    <lineage>
        <taxon>Bacteria</taxon>
        <taxon>Pseudomonadati</taxon>
        <taxon>Pseudomonadota</taxon>
        <taxon>Alphaproteobacteria</taxon>
        <taxon>Caulobacterales</taxon>
        <taxon>Caulobacteraceae</taxon>
        <taxon>Asticcacaulis</taxon>
    </lineage>
</organism>
<comment type="function">
    <text evidence="1">Involved in the assembly of lipopolysaccharide (LPS) at the surface of the outer membrane.</text>
</comment>
<dbReference type="InterPro" id="IPR007543">
    <property type="entry name" value="LptD_C"/>
</dbReference>
<name>A0ABT5HED5_9CAUL</name>
<comment type="subunit">
    <text evidence="1">Component of the lipopolysaccharide transport and assembly complex.</text>
</comment>
<evidence type="ECO:0000313" key="4">
    <source>
        <dbReference type="Proteomes" id="UP001218579"/>
    </source>
</evidence>
<gene>
    <name evidence="1 3" type="primary">lptD</name>
    <name evidence="3" type="ORF">PQU98_00565</name>
</gene>
<feature type="signal peptide" evidence="1">
    <location>
        <begin position="1"/>
        <end position="33"/>
    </location>
</feature>
<dbReference type="InterPro" id="IPR050218">
    <property type="entry name" value="LptD"/>
</dbReference>
<dbReference type="RefSeq" id="WP_272742940.1">
    <property type="nucleotide sequence ID" value="NZ_JAQQKV010000001.1"/>
</dbReference>
<dbReference type="Pfam" id="PF04453">
    <property type="entry name" value="LptD"/>
    <property type="match status" value="1"/>
</dbReference>
<comment type="caution">
    <text evidence="3">The sequence shown here is derived from an EMBL/GenBank/DDBJ whole genome shotgun (WGS) entry which is preliminary data.</text>
</comment>
<feature type="chain" id="PRO_5044927880" description="LPS-assembly protein LptD" evidence="1">
    <location>
        <begin position="34"/>
        <end position="825"/>
    </location>
</feature>
<evidence type="ECO:0000256" key="1">
    <source>
        <dbReference type="HAMAP-Rule" id="MF_01411"/>
    </source>
</evidence>
<keyword evidence="4" id="KW-1185">Reference proteome</keyword>
<evidence type="ECO:0000313" key="3">
    <source>
        <dbReference type="EMBL" id="MDC7674614.1"/>
    </source>
</evidence>
<keyword evidence="1" id="KW-0732">Signal</keyword>
<keyword evidence="1" id="KW-0472">Membrane</keyword>
<sequence precursor="true">MPKLMFKKLTYLVSVGIAPLVAAGVLMPAAALAQDAASNPVLSSGPQNRLITEPAQTYVIGEDGLGQDGAYVEADEVVTEDENVIVARGNVEVRHHGRIIRADEVRYNKTTGKTLAQGNAVMINPDGSVQYADTLEVNEDLTAGYGTNFASVQPDNTKIFAERVERRDENTNVLNNALYTPCEICVEPGKPTKGPTWSFQAGEIIQDKSRNVVIYKNAIFKMRGVPLFYTPILWHADPSAAATSGLLMPKIGTSGRRGVSYEQPYLWVISPHQDLVVSPQFNQKVAPFLNTTWRKRFYSGDITVRAGYTNEAFFDNDGNKWGDKDHRSYLLADGAFKINTDWRWSFTAERVSDSDNANLFERYKIGDVYEYRGVFTAGSRQLISQANLTRQTDTAFMSVTMASFQNLQIGALDTTQGNRPIAASSKRYPLVAPMFEAQWNPINEFAGGRFKFNASGVALFREDYVGTPVAPDDADGTSGYDSARVTLGAEWRRDFVASNGIKAAPFLSARHDQYRIDDLDSAGRSANVSRSLATAGLDLSYPMIRKFDGFDVLLTPIAQLAVSPKSKSSSLIPNEDSQVFEYDETTLFKANKSPGYDLYEGGARASLGLKAQVSLDGGTSFKALVGRTFRTEVEDTYLLTATNPVTGVRTSYDPSGLAKTKSDWVVTSDFRTGDGTYYGYSKLRLDSESTAIRRGEIGLTVNRPNSVATVRYIVDNTAVEWDATNTLVTGFEGKRYEDLQLYARHFFTKNWGASMRINRDMKTDAWRRSEISAIYRDDCTWIEVVYERDETAILRNTNGKASSGISLRLNLAILGSSGSDFNDIR</sequence>